<evidence type="ECO:0000256" key="1">
    <source>
        <dbReference type="ARBA" id="ARBA00022729"/>
    </source>
</evidence>
<dbReference type="Proteomes" id="UP000000485">
    <property type="component" value="Chromosome"/>
</dbReference>
<dbReference type="OrthoDB" id="1016457at2"/>
<evidence type="ECO:0000313" key="5">
    <source>
        <dbReference type="EMBL" id="AEI12461.1"/>
    </source>
</evidence>
<dbReference type="Gene3D" id="3.60.21.10">
    <property type="match status" value="2"/>
</dbReference>
<dbReference type="SUPFAM" id="SSF55816">
    <property type="entry name" value="5'-nucleotidase (syn. UDP-sugar hydrolase), C-terminal domain"/>
    <property type="match status" value="2"/>
</dbReference>
<dbReference type="GO" id="GO:0009166">
    <property type="term" value="P:nucleotide catabolic process"/>
    <property type="evidence" value="ECO:0007669"/>
    <property type="project" value="InterPro"/>
</dbReference>
<dbReference type="Pfam" id="PF02872">
    <property type="entry name" value="5_nucleotid_C"/>
    <property type="match status" value="2"/>
</dbReference>
<dbReference type="Gene3D" id="3.90.780.10">
    <property type="entry name" value="5'-Nucleotidase, C-terminal domain"/>
    <property type="match status" value="2"/>
</dbReference>
<evidence type="ECO:0000259" key="4">
    <source>
        <dbReference type="PROSITE" id="PS51841"/>
    </source>
</evidence>
<dbReference type="InterPro" id="IPR036907">
    <property type="entry name" value="5'-Nucleotdase_C_sf"/>
</dbReference>
<dbReference type="SUPFAM" id="SSF56219">
    <property type="entry name" value="DNase I-like"/>
    <property type="match status" value="1"/>
</dbReference>
<dbReference type="eggNOG" id="COG0737">
    <property type="taxonomic scope" value="Bacteria"/>
</dbReference>
<dbReference type="NCBIfam" id="NF033681">
    <property type="entry name" value="ExeM_NucH_DNase"/>
    <property type="match status" value="1"/>
</dbReference>
<evidence type="ECO:0000256" key="3">
    <source>
        <dbReference type="SAM" id="SignalP"/>
    </source>
</evidence>
<feature type="domain" description="LTD" evidence="4">
    <location>
        <begin position="27"/>
        <end position="143"/>
    </location>
</feature>
<dbReference type="GO" id="GO:0008253">
    <property type="term" value="F:5'-nucleotidase activity"/>
    <property type="evidence" value="ECO:0007669"/>
    <property type="project" value="UniProtKB-EC"/>
</dbReference>
<dbReference type="EC" id="3.1.3.5" evidence="5"/>
<dbReference type="STRING" id="593907.Celgi_1959"/>
<dbReference type="InterPro" id="IPR036415">
    <property type="entry name" value="Lamin_tail_dom_sf"/>
</dbReference>
<keyword evidence="5" id="KW-0378">Hydrolase</keyword>
<dbReference type="Gene3D" id="3.60.10.10">
    <property type="entry name" value="Endonuclease/exonuclease/phosphatase"/>
    <property type="match status" value="1"/>
</dbReference>
<dbReference type="Pfam" id="PF00149">
    <property type="entry name" value="Metallophos"/>
    <property type="match status" value="2"/>
</dbReference>
<evidence type="ECO:0000313" key="6">
    <source>
        <dbReference type="Proteomes" id="UP000000485"/>
    </source>
</evidence>
<dbReference type="Pfam" id="PF16640">
    <property type="entry name" value="Big_3_5"/>
    <property type="match status" value="2"/>
</dbReference>
<name>F7ZZ45_CELGA</name>
<dbReference type="CDD" id="cd10283">
    <property type="entry name" value="MnuA_DNase1-like"/>
    <property type="match status" value="1"/>
</dbReference>
<dbReference type="PRINTS" id="PR01607">
    <property type="entry name" value="APYRASEFAMLY"/>
</dbReference>
<dbReference type="GO" id="GO:0008768">
    <property type="term" value="F:UDP-sugar diphosphatase activity"/>
    <property type="evidence" value="ECO:0007669"/>
    <property type="project" value="UniProtKB-EC"/>
</dbReference>
<evidence type="ECO:0000256" key="2">
    <source>
        <dbReference type="SAM" id="MobiDB-lite"/>
    </source>
</evidence>
<dbReference type="PROSITE" id="PS51841">
    <property type="entry name" value="LTD"/>
    <property type="match status" value="1"/>
</dbReference>
<dbReference type="InterPro" id="IPR004843">
    <property type="entry name" value="Calcineurin-like_PHP"/>
</dbReference>
<dbReference type="InterPro" id="IPR029052">
    <property type="entry name" value="Metallo-depent_PP-like"/>
</dbReference>
<gene>
    <name evidence="5" type="ordered locus">Celgi_1959</name>
</gene>
<dbReference type="SUPFAM" id="SSF74853">
    <property type="entry name" value="Lamin A/C globular tail domain"/>
    <property type="match status" value="1"/>
</dbReference>
<dbReference type="InterPro" id="IPR013783">
    <property type="entry name" value="Ig-like_fold"/>
</dbReference>
<dbReference type="InterPro" id="IPR032109">
    <property type="entry name" value="Big_3_5"/>
</dbReference>
<dbReference type="InterPro" id="IPR047971">
    <property type="entry name" value="ExeM-like"/>
</dbReference>
<dbReference type="KEGG" id="cga:Celgi_1959"/>
<keyword evidence="6" id="KW-1185">Reference proteome</keyword>
<dbReference type="HOGENOM" id="CLU_229418_0_0_11"/>
<proteinExistence type="predicted"/>
<dbReference type="PANTHER" id="PTHR11575:SF24">
    <property type="entry name" value="5'-NUCLEOTIDASE"/>
    <property type="match status" value="1"/>
</dbReference>
<keyword evidence="1 3" id="KW-0732">Signal</keyword>
<dbReference type="InterPro" id="IPR008334">
    <property type="entry name" value="5'-Nucleotdase_C"/>
</dbReference>
<dbReference type="InterPro" id="IPR001322">
    <property type="entry name" value="Lamin_tail_dom"/>
</dbReference>
<accession>F7ZZ45</accession>
<feature type="region of interest" description="Disordered" evidence="2">
    <location>
        <begin position="193"/>
        <end position="218"/>
    </location>
</feature>
<protein>
    <submittedName>
        <fullName evidence="5">Outer membrane adhesin like protein</fullName>
        <ecNumber evidence="5">3.1.3.5</ecNumber>
        <ecNumber evidence="5">3.6.1.45</ecNumber>
    </submittedName>
</protein>
<feature type="chain" id="PRO_5003366929" evidence="3">
    <location>
        <begin position="32"/>
        <end position="2381"/>
    </location>
</feature>
<organism evidence="5 6">
    <name type="scientific">Cellulomonas gilvus (strain ATCC 13127 / NRRL B-14078)</name>
    <name type="common">Cellvibrio gilvus</name>
    <dbReference type="NCBI Taxonomy" id="593907"/>
    <lineage>
        <taxon>Bacteria</taxon>
        <taxon>Bacillati</taxon>
        <taxon>Actinomycetota</taxon>
        <taxon>Actinomycetes</taxon>
        <taxon>Micrococcales</taxon>
        <taxon>Cellulomonadaceae</taxon>
        <taxon>Cellulomonas</taxon>
    </lineage>
</organism>
<dbReference type="InterPro" id="IPR036691">
    <property type="entry name" value="Endo/exonu/phosph_ase_sf"/>
</dbReference>
<dbReference type="Gene3D" id="2.60.40.1260">
    <property type="entry name" value="Lamin Tail domain"/>
    <property type="match status" value="1"/>
</dbReference>
<dbReference type="SUPFAM" id="SSF56300">
    <property type="entry name" value="Metallo-dependent phosphatases"/>
    <property type="match status" value="2"/>
</dbReference>
<feature type="signal peptide" evidence="3">
    <location>
        <begin position="1"/>
        <end position="31"/>
    </location>
</feature>
<reference evidence="6" key="1">
    <citation type="submission" date="2011-04" db="EMBL/GenBank/DDBJ databases">
        <title>Complete sequence of Cellvibrio gilvus ATCC 13127.</title>
        <authorList>
            <person name="Lucas S."/>
            <person name="Han J."/>
            <person name="Lapidus A."/>
            <person name="Cheng J.-F."/>
            <person name="Goodwin L."/>
            <person name="Pitluck S."/>
            <person name="Peters L."/>
            <person name="Munk A."/>
            <person name="Detter J.C."/>
            <person name="Han C."/>
            <person name="Tapia R."/>
            <person name="Land M."/>
            <person name="Hauser L."/>
            <person name="Kyrpides N."/>
            <person name="Ivanova N."/>
            <person name="Ovchinnikova G."/>
            <person name="Pagani I."/>
            <person name="Mead D."/>
            <person name="Brumm P."/>
            <person name="Woyke T."/>
        </authorList>
    </citation>
    <scope>NUCLEOTIDE SEQUENCE [LARGE SCALE GENOMIC DNA]</scope>
    <source>
        <strain evidence="6">ATCC 13127 / NRRL B-14078</strain>
    </source>
</reference>
<dbReference type="CDD" id="cd04486">
    <property type="entry name" value="YhcR_OBF_like"/>
    <property type="match status" value="1"/>
</dbReference>
<dbReference type="EC" id="3.6.1.45" evidence="5"/>
<dbReference type="eggNOG" id="COG2374">
    <property type="taxonomic scope" value="Bacteria"/>
</dbReference>
<sequence>MRAGTRSITGGLAALAVALTGSVVTAGAASAAVSPTAAVIIDEVYGGGGNAGAPFKRDFVELYNPGGEPVSLAGWSIQYTSATGPSWTNTTPLSGSIAAGGSVLVGGAGGSTGAEITVDVDGAIAFGASAGKVALVSSTTPLSCSVDCGTVAAVVDLVGFGSNASSYAGSGPALGASNTQSVARTGHVNTADNAADFTAGTPSPLGGGLIAPEQPEEPTEPVTIAQIQGTGDASPLAGTTVTTSGVVTAAYPTGGRNGYVIQTAGTGGALGERTASDGLFVYSPSTDDLVEIGDNVTVTGVVSEFNGQTQLTVANAAGLEVLTGTGTVTPLTGAWPRTAAAREAMESMLFLPSGDLTVSNTYSTNQYGEVGLATGTKPLLQWTEVADPQDTAAIQDVKADNAARGVVLDDGATTNYLSAANQGLTPPYVSLTDPVRVGAGVTFVDPVVVTWVNNTWKLDPTQALVGSTNGPATFENTRTAAPEAVGGDVTVASFNVLNYFTTLGASTASCVAYKDRTGDGVTVDEGCNQRGAWDADDLERQQDKIVAAINALDADVVGLLEIENSLKVDGVPDEALATLVGALNAAAGSTKWAYVPSSGELPVVGEMDVITNALIYQPAAVVRRGPARALGTLSTGTEPFGNAREPIAQAFAPVGGGEPVLVVVNHFKSKGSAGPLGTPDTDLGDGQGAANASRVAQATALRDWVPTIQGDVEAVALVGDFNSYTKEDPLEVLYDAGYVDATEELSPGEYSYSFSGLAGSLDHVLLNEAALDRATGADVWEINSPESIALEYSRYNYHGSLFYAADPYRSSDHDPVIVGLSAAAAAETVDLTFLNINDFHGRIDANTVKFAGTVEAERANATGPVAFLSAGDNIGASLFASATQDDQPTIDVLNALDLAASAVGNHEFDKGFTDLTDRVIGASGDENAAWSYLGANVYAKGTKNPVLPEFELVDMGGVTVGVIGAVTQETPTLVTPAGIADLDFGDPVEAVNRVAAQLSDGEAANGEADVLVAEYHDGAGAGTPDGATLVEELAAGGAFAEIVQETSAKVDVIFTGHTHKQYAWSAPVPGVEGKTRPVLQTGSYGEFLGKVVLTYDTTTDEVLAHAESNVARSTVADATLVGAYPRVAEVKTIVDAALAHAQTVGSVPVGSVTADITTAFTGGSYVDGRYQGSAPGTTTGRDDRANESTLGNLVANSLRESLADETRGGAQIGVVNPGGLRAELLYAPDGVITTAEANGVLPFVNNLWTTTLTGEQFVTLLEQQWQTNRDGSIPSRPYLQLGLSDNVSYTYDPAAPRGEHITSVTVDGEPLDLSAEYRIGTFSFLATGGDNFRVFEDATDTRDSGLVDRDAWIAYLQANEDLAPDFARHAVAVTDLPTTVVAGEALDLAVAKLDLTSLGSPLNTSVDVRLDGESIGTATVTDGAATITSTVPAGTTAGEHVLTLVAAPSGTTVTIPLTVEEATPSTIDLTFLNINDFHGRIDANTVKFAGTVEQQRAAADGPVAFLSAGDNIGASLFASATQDDQPTIDVLNALDLKAAAIANHELDKGFTDLTDRVMDEADWSYLGANVYAKGTKNPVLPEFELVDMGGVTVGVIGAVTQETPSLVTPAGIADLDFGDPVEAVNRVAAQLSDGDAANGEADVLVAEYHEGAGAGTPDGATLVQELAAGGAFAQIVQDTSAKVDVIFTGHTHKQYAWAAPVPGVEGKTRPVLQTGSYGEFLGKVVLTYDTATDEVLTHTEQNVARTTTADTELVTAYPRVAEVKTIVDAALAHAAVVGSQPVGSVTADITTAFAGGSYVDGRYQGPGPLPTTGRDDRASESTLGNLVASSLRETLSSDLRGGAQIGVVNPGGLRGELLYARSGAEAQDGIVTYAEANGVLPFVNNLWTTTLTGEQFVTLLEQQWQTNRDGSIPSRPYLQLGLSDNVSYTYDPAAPRGEHITSVTVDGEPLDPSAEYRIGTFSFLATGGDNFRVFEDATDTRDSGLVDRDAWIAYLQANEDLAPDFARHAVAVTDQPTEAFAGDAVTFGVSRLDLTSLGSPLNTSVDVRLDDESIGGATVSGGAATIAVVIPAATTAGDHELTLVAAPSGTTVTIPLTVKAPTATATTLTVLGDRTAGATQTLVAQVDLTDVAGTVTFLDGATWLDTVAVRYGKATLDVELSAGTHDLRAVFRPSDGRWGTSTGSLTVSIAKAATTTALVLSPSTVKFGGAVTARVTVTGATVAPAGTVQIRKGGTVLATATLAATGKVGKATVVLPRTLGTGTHTLTAVYAGSSSVAGSSDTATLKVTAAKPSVTLGAASWTVKKGSQPKVTVTVTGAANAPVPTGKVTLVVGSKTLTGTLSGGQVTFTLPKVTTSVTVKATYAGNGGYTSVSASKRLTVR</sequence>
<dbReference type="Gene3D" id="2.60.40.10">
    <property type="entry name" value="Immunoglobulins"/>
    <property type="match status" value="3"/>
</dbReference>
<dbReference type="GO" id="GO:0030288">
    <property type="term" value="C:outer membrane-bounded periplasmic space"/>
    <property type="evidence" value="ECO:0007669"/>
    <property type="project" value="TreeGrafter"/>
</dbReference>
<dbReference type="GO" id="GO:0005975">
    <property type="term" value="P:carbohydrate metabolic process"/>
    <property type="evidence" value="ECO:0007669"/>
    <property type="project" value="UniProtKB-ARBA"/>
</dbReference>
<dbReference type="Pfam" id="PF00932">
    <property type="entry name" value="LTD"/>
    <property type="match status" value="1"/>
</dbReference>
<dbReference type="InterPro" id="IPR006179">
    <property type="entry name" value="5_nucleotidase/apyrase"/>
</dbReference>
<dbReference type="EMBL" id="CP002665">
    <property type="protein sequence ID" value="AEI12461.1"/>
    <property type="molecule type" value="Genomic_DNA"/>
</dbReference>
<dbReference type="PANTHER" id="PTHR11575">
    <property type="entry name" value="5'-NUCLEOTIDASE-RELATED"/>
    <property type="match status" value="1"/>
</dbReference>